<sequence>MLLSLPAHGSPNSGGFAYPRSPASFICSPCSPLCNSYLYSGPSSTLSICSALLLQTSAFQLAHGPSPPANNAPSPSILQPELLPSFSAPLTAVELLLSLHPLTAINPPPTCAFPFPCSRLQLFSKPPPTCPLTP</sequence>
<dbReference type="Proteomes" id="UP000886520">
    <property type="component" value="Chromosome 25"/>
</dbReference>
<name>A0A9D4Z4M8_ADICA</name>
<protein>
    <submittedName>
        <fullName evidence="1">Uncharacterized protein</fullName>
    </submittedName>
</protein>
<dbReference type="AlphaFoldDB" id="A0A9D4Z4M8"/>
<comment type="caution">
    <text evidence="1">The sequence shown here is derived from an EMBL/GenBank/DDBJ whole genome shotgun (WGS) entry which is preliminary data.</text>
</comment>
<gene>
    <name evidence="1" type="ORF">GOP47_0025970</name>
</gene>
<reference evidence="1" key="1">
    <citation type="submission" date="2021-01" db="EMBL/GenBank/DDBJ databases">
        <title>Adiantum capillus-veneris genome.</title>
        <authorList>
            <person name="Fang Y."/>
            <person name="Liao Q."/>
        </authorList>
    </citation>
    <scope>NUCLEOTIDE SEQUENCE</scope>
    <source>
        <strain evidence="1">H3</strain>
        <tissue evidence="1">Leaf</tissue>
    </source>
</reference>
<evidence type="ECO:0000313" key="2">
    <source>
        <dbReference type="Proteomes" id="UP000886520"/>
    </source>
</evidence>
<accession>A0A9D4Z4M8</accession>
<organism evidence="1 2">
    <name type="scientific">Adiantum capillus-veneris</name>
    <name type="common">Maidenhair fern</name>
    <dbReference type="NCBI Taxonomy" id="13818"/>
    <lineage>
        <taxon>Eukaryota</taxon>
        <taxon>Viridiplantae</taxon>
        <taxon>Streptophyta</taxon>
        <taxon>Embryophyta</taxon>
        <taxon>Tracheophyta</taxon>
        <taxon>Polypodiopsida</taxon>
        <taxon>Polypodiidae</taxon>
        <taxon>Polypodiales</taxon>
        <taxon>Pteridineae</taxon>
        <taxon>Pteridaceae</taxon>
        <taxon>Vittarioideae</taxon>
        <taxon>Adiantum</taxon>
    </lineage>
</organism>
<keyword evidence="2" id="KW-1185">Reference proteome</keyword>
<proteinExistence type="predicted"/>
<evidence type="ECO:0000313" key="1">
    <source>
        <dbReference type="EMBL" id="KAI5059651.1"/>
    </source>
</evidence>
<dbReference type="EMBL" id="JABFUD020000025">
    <property type="protein sequence ID" value="KAI5059651.1"/>
    <property type="molecule type" value="Genomic_DNA"/>
</dbReference>